<keyword evidence="2" id="KW-0548">Nucleotidyltransferase</keyword>
<dbReference type="SUPFAM" id="SSF56672">
    <property type="entry name" value="DNA/RNA polymerases"/>
    <property type="match status" value="1"/>
</dbReference>
<dbReference type="InterPro" id="IPR043502">
    <property type="entry name" value="DNA/RNA_pol_sf"/>
</dbReference>
<dbReference type="EMBL" id="LS483469">
    <property type="protein sequence ID" value="SQI34334.1"/>
    <property type="molecule type" value="Genomic_DNA"/>
</dbReference>
<gene>
    <name evidence="2" type="ORF">NCTC12961_01662</name>
</gene>
<dbReference type="AlphaFoldDB" id="A0A2X4XCM3"/>
<name>A0A2X4XCM3_SERPL</name>
<protein>
    <submittedName>
        <fullName evidence="2">Reverse transcriptase (RNA-dependent DNA polymerase)</fullName>
    </submittedName>
</protein>
<accession>A0A2X4XCM3</accession>
<dbReference type="InterPro" id="IPR000477">
    <property type="entry name" value="RT_dom"/>
</dbReference>
<keyword evidence="2" id="KW-0695">RNA-directed DNA polymerase</keyword>
<feature type="domain" description="Reverse transcriptase" evidence="1">
    <location>
        <begin position="1"/>
        <end position="52"/>
    </location>
</feature>
<proteinExistence type="predicted"/>
<evidence type="ECO:0000313" key="2">
    <source>
        <dbReference type="EMBL" id="SQI34334.1"/>
    </source>
</evidence>
<dbReference type="PROSITE" id="PS50878">
    <property type="entry name" value="RT_POL"/>
    <property type="match status" value="1"/>
</dbReference>
<sequence>MWYARYMDDFLLFTRTRWQLRRCVKRLHEFFDLGGFETHPDKTQLGRIAQGF</sequence>
<dbReference type="GO" id="GO:0003964">
    <property type="term" value="F:RNA-directed DNA polymerase activity"/>
    <property type="evidence" value="ECO:0007669"/>
    <property type="project" value="UniProtKB-KW"/>
</dbReference>
<organism evidence="2 3">
    <name type="scientific">Serratia plymuthica</name>
    <dbReference type="NCBI Taxonomy" id="82996"/>
    <lineage>
        <taxon>Bacteria</taxon>
        <taxon>Pseudomonadati</taxon>
        <taxon>Pseudomonadota</taxon>
        <taxon>Gammaproteobacteria</taxon>
        <taxon>Enterobacterales</taxon>
        <taxon>Yersiniaceae</taxon>
        <taxon>Serratia</taxon>
    </lineage>
</organism>
<keyword evidence="2" id="KW-0808">Transferase</keyword>
<evidence type="ECO:0000259" key="1">
    <source>
        <dbReference type="PROSITE" id="PS50878"/>
    </source>
</evidence>
<reference evidence="2 3" key="1">
    <citation type="submission" date="2018-06" db="EMBL/GenBank/DDBJ databases">
        <authorList>
            <consortium name="Pathogen Informatics"/>
            <person name="Doyle S."/>
        </authorList>
    </citation>
    <scope>NUCLEOTIDE SEQUENCE [LARGE SCALE GENOMIC DNA]</scope>
    <source>
        <strain evidence="2 3">NCTC12961</strain>
    </source>
</reference>
<dbReference type="Proteomes" id="UP000248897">
    <property type="component" value="Chromosome 1"/>
</dbReference>
<evidence type="ECO:0000313" key="3">
    <source>
        <dbReference type="Proteomes" id="UP000248897"/>
    </source>
</evidence>